<gene>
    <name evidence="1" type="ORF">DLM77_14915</name>
    <name evidence="2" type="ORF">EHQ83_10555</name>
</gene>
<dbReference type="InterPro" id="IPR036890">
    <property type="entry name" value="HATPase_C_sf"/>
</dbReference>
<accession>A0A418A6V1</accession>
<evidence type="ECO:0000313" key="4">
    <source>
        <dbReference type="Proteomes" id="UP000297613"/>
    </source>
</evidence>
<keyword evidence="3" id="KW-1185">Reference proteome</keyword>
<protein>
    <submittedName>
        <fullName evidence="2">ATP-binding protein</fullName>
    </submittedName>
</protein>
<reference evidence="2 4" key="3">
    <citation type="journal article" date="2019" name="PLoS Negl. Trop. Dis.">
        <title>Revisiting the worldwide diversity of Leptospira species in the environment.</title>
        <authorList>
            <person name="Vincent A.T."/>
            <person name="Schiettekatte O."/>
            <person name="Bourhy P."/>
            <person name="Veyrier F.J."/>
            <person name="Picardeau M."/>
        </authorList>
    </citation>
    <scope>NUCLEOTIDE SEQUENCE [LARGE SCALE GENOMIC DNA]</scope>
    <source>
        <strain evidence="2 4">201702445</strain>
    </source>
</reference>
<evidence type="ECO:0000313" key="3">
    <source>
        <dbReference type="Proteomes" id="UP000285569"/>
    </source>
</evidence>
<dbReference type="Gene3D" id="3.30.565.10">
    <property type="entry name" value="Histidine kinase-like ATPase, C-terminal domain"/>
    <property type="match status" value="1"/>
</dbReference>
<reference evidence="3" key="1">
    <citation type="submission" date="2018-05" db="EMBL/GenBank/DDBJ databases">
        <title>Leptospira yasudae sp. nov. and Leptospira stimsonii sp. nov., two pathogenic species of the genus Leptospira isolated from environmental sources.</title>
        <authorList>
            <person name="Casanovas-Massana A."/>
            <person name="Hamond C."/>
            <person name="Santos L.A."/>
            <person name="Hacker K.P."/>
            <person name="Balassiano I."/>
            <person name="Medeiros M.A."/>
            <person name="Reis M.G."/>
            <person name="Ko A.I."/>
            <person name="Wunder E.A."/>
        </authorList>
    </citation>
    <scope>NUCLEOTIDE SEQUENCE [LARGE SCALE GENOMIC DNA]</scope>
    <source>
        <strain evidence="3">B21</strain>
    </source>
</reference>
<dbReference type="OrthoDB" id="7062215at2"/>
<dbReference type="EMBL" id="RQGM01000037">
    <property type="protein sequence ID" value="TGL84663.1"/>
    <property type="molecule type" value="Genomic_DNA"/>
</dbReference>
<keyword evidence="2" id="KW-0067">ATP-binding</keyword>
<evidence type="ECO:0000313" key="2">
    <source>
        <dbReference type="EMBL" id="TGL84663.1"/>
    </source>
</evidence>
<dbReference type="Proteomes" id="UP000285569">
    <property type="component" value="Unassembled WGS sequence"/>
</dbReference>
<dbReference type="AlphaFoldDB" id="A0A5F2BUQ2"/>
<reference evidence="1" key="2">
    <citation type="submission" date="2018-05" db="EMBL/GenBank/DDBJ databases">
        <authorList>
            <person name="Casanovas-Massana A."/>
            <person name="Santos L.A."/>
            <person name="Wunder E.A."/>
        </authorList>
    </citation>
    <scope>NUCLEOTIDE SEQUENCE</scope>
    <source>
        <strain evidence="1">B21</strain>
    </source>
</reference>
<proteinExistence type="predicted"/>
<comment type="caution">
    <text evidence="2">The sequence shown here is derived from an EMBL/GenBank/DDBJ whole genome shotgun (WGS) entry which is preliminary data.</text>
</comment>
<dbReference type="GO" id="GO:0005524">
    <property type="term" value="F:ATP binding"/>
    <property type="evidence" value="ECO:0007669"/>
    <property type="project" value="UniProtKB-KW"/>
</dbReference>
<sequence>MENSQKNNEGKLLEMKLRPVWAEIERARESCRSFLEEIGSSDETRDALCMIASEILENAIKYGHFTSETQEFTFKLESGKDGMLVQAWSPLPSAGIVENLRRLDSIIQWIRSYQSPFQAYLERLKLVAGQPLEDNESGLGLIRIAYEGEAILDFYVNEDDILYVSALQPKLDREQVV</sequence>
<dbReference type="RefSeq" id="WP_118956814.1">
    <property type="nucleotide sequence ID" value="NZ_JACCKC010000010.1"/>
</dbReference>
<dbReference type="EMBL" id="QHCR01000006">
    <property type="protein sequence ID" value="RHX79225.1"/>
    <property type="molecule type" value="Genomic_DNA"/>
</dbReference>
<keyword evidence="2" id="KW-0547">Nucleotide-binding</keyword>
<dbReference type="Proteomes" id="UP000297613">
    <property type="component" value="Unassembled WGS sequence"/>
</dbReference>
<evidence type="ECO:0000313" key="1">
    <source>
        <dbReference type="EMBL" id="RHX79225.1"/>
    </source>
</evidence>
<name>A0A5F2BUQ2_9LEPT</name>
<accession>A0A5F2BUQ2</accession>
<reference evidence="1 3" key="4">
    <citation type="journal article" date="2020" name="Int. J. Syst. Evol. Microbiol.">
        <title>Leptospira yasudae sp. nov. and Leptospira stimsonii sp. nov., two new species of the pathogenic group isolated from environmental sources.</title>
        <authorList>
            <person name="Casanovas-Massana A."/>
            <person name="Hamond C."/>
            <person name="Santos L.A."/>
            <person name="de Oliveira D."/>
            <person name="Hacker K.P."/>
            <person name="Balassiano I."/>
            <person name="Costa F."/>
            <person name="Medeiros M.A."/>
            <person name="Reis M.G."/>
            <person name="Ko A.I."/>
            <person name="Wunder E.A."/>
        </authorList>
    </citation>
    <scope>NUCLEOTIDE SEQUENCE [LARGE SCALE GENOMIC DNA]</scope>
    <source>
        <strain evidence="1 3">B21</strain>
    </source>
</reference>
<organism evidence="2 4">
    <name type="scientific">Leptospira yasudae</name>
    <dbReference type="NCBI Taxonomy" id="2202201"/>
    <lineage>
        <taxon>Bacteria</taxon>
        <taxon>Pseudomonadati</taxon>
        <taxon>Spirochaetota</taxon>
        <taxon>Spirochaetia</taxon>
        <taxon>Leptospirales</taxon>
        <taxon>Leptospiraceae</taxon>
        <taxon>Leptospira</taxon>
    </lineage>
</organism>